<dbReference type="SUPFAM" id="SSF47226">
    <property type="entry name" value="Histidine-containing phosphotransfer domain, HPT domain"/>
    <property type="match status" value="1"/>
</dbReference>
<reference evidence="3 4" key="1">
    <citation type="submission" date="2019-03" db="EMBL/GenBank/DDBJ databases">
        <title>Draft genome of Brevundimonas sp. a heavy metal resistant soil bacteria.</title>
        <authorList>
            <person name="Soto J."/>
        </authorList>
    </citation>
    <scope>NUCLEOTIDE SEQUENCE [LARGE SCALE GENOMIC DNA]</scope>
    <source>
        <strain evidence="3 4">B-10</strain>
    </source>
</reference>
<protein>
    <submittedName>
        <fullName evidence="3">Hpt domain-containing protein</fullName>
    </submittedName>
</protein>
<accession>A0A4Y9S0I3</accession>
<keyword evidence="1" id="KW-0902">Two-component regulatory system</keyword>
<gene>
    <name evidence="3" type="ORF">EGY25_01920</name>
</gene>
<proteinExistence type="predicted"/>
<dbReference type="InterPro" id="IPR036641">
    <property type="entry name" value="HPT_dom_sf"/>
</dbReference>
<evidence type="ECO:0000256" key="1">
    <source>
        <dbReference type="ARBA" id="ARBA00023012"/>
    </source>
</evidence>
<organism evidence="3 4">
    <name type="scientific">Brevundimonas intermedia</name>
    <dbReference type="NCBI Taxonomy" id="74315"/>
    <lineage>
        <taxon>Bacteria</taxon>
        <taxon>Pseudomonadati</taxon>
        <taxon>Pseudomonadota</taxon>
        <taxon>Alphaproteobacteria</taxon>
        <taxon>Caulobacterales</taxon>
        <taxon>Caulobacteraceae</taxon>
        <taxon>Brevundimonas</taxon>
    </lineage>
</organism>
<dbReference type="GO" id="GO:0000160">
    <property type="term" value="P:phosphorelay signal transduction system"/>
    <property type="evidence" value="ECO:0007669"/>
    <property type="project" value="UniProtKB-KW"/>
</dbReference>
<name>A0A4Y9S0I3_9CAUL</name>
<feature type="domain" description="HPt" evidence="2">
    <location>
        <begin position="9"/>
        <end position="83"/>
    </location>
</feature>
<dbReference type="RefSeq" id="WP_135193383.1">
    <property type="nucleotide sequence ID" value="NZ_SPVH01000002.1"/>
</dbReference>
<evidence type="ECO:0000313" key="4">
    <source>
        <dbReference type="Proteomes" id="UP000298216"/>
    </source>
</evidence>
<evidence type="ECO:0000313" key="3">
    <source>
        <dbReference type="EMBL" id="TFW13991.1"/>
    </source>
</evidence>
<dbReference type="AlphaFoldDB" id="A0A4Y9S0I3"/>
<evidence type="ECO:0000259" key="2">
    <source>
        <dbReference type="Pfam" id="PF01627"/>
    </source>
</evidence>
<comment type="caution">
    <text evidence="3">The sequence shown here is derived from an EMBL/GenBank/DDBJ whole genome shotgun (WGS) entry which is preliminary data.</text>
</comment>
<dbReference type="Pfam" id="PF01627">
    <property type="entry name" value="Hpt"/>
    <property type="match status" value="1"/>
</dbReference>
<sequence length="89" mass="9311">MTVDPLAKLRDQFRKKAKEEALAIRLAWAKGAEGLQDVEHLAHGLAGAAGIFGFVEIGAAALAVDGRFAAGEVPREEEVDALVSAIDGI</sequence>
<dbReference type="InterPro" id="IPR008207">
    <property type="entry name" value="Sig_transdc_His_kin_Hpt_dom"/>
</dbReference>
<dbReference type="Proteomes" id="UP000298216">
    <property type="component" value="Unassembled WGS sequence"/>
</dbReference>
<keyword evidence="4" id="KW-1185">Reference proteome</keyword>
<dbReference type="EMBL" id="SPVH01000002">
    <property type="protein sequence ID" value="TFW13991.1"/>
    <property type="molecule type" value="Genomic_DNA"/>
</dbReference>
<dbReference type="GO" id="GO:0004672">
    <property type="term" value="F:protein kinase activity"/>
    <property type="evidence" value="ECO:0007669"/>
    <property type="project" value="UniProtKB-ARBA"/>
</dbReference>
<dbReference type="Gene3D" id="1.20.120.160">
    <property type="entry name" value="HPT domain"/>
    <property type="match status" value="1"/>
</dbReference>